<dbReference type="RefSeq" id="WP_151055457.1">
    <property type="nucleotide sequence ID" value="NZ_CP044222.1"/>
</dbReference>
<keyword evidence="2" id="KW-1185">Reference proteome</keyword>
<protein>
    <submittedName>
        <fullName evidence="1">Uncharacterized protein</fullName>
    </submittedName>
</protein>
<dbReference type="EMBL" id="CP044222">
    <property type="protein sequence ID" value="QEW06731.1"/>
    <property type="molecule type" value="Genomic_DNA"/>
</dbReference>
<dbReference type="KEGG" id="nik:F5I99_09560"/>
<name>A0A5J6LEW6_9GAMM</name>
<proteinExistence type="predicted"/>
<organism evidence="1 2">
    <name type="scientific">Nitrincola iocasae</name>
    <dbReference type="NCBI Taxonomy" id="2614693"/>
    <lineage>
        <taxon>Bacteria</taxon>
        <taxon>Pseudomonadati</taxon>
        <taxon>Pseudomonadota</taxon>
        <taxon>Gammaproteobacteria</taxon>
        <taxon>Oceanospirillales</taxon>
        <taxon>Oceanospirillaceae</taxon>
        <taxon>Nitrincola</taxon>
    </lineage>
</organism>
<accession>A0A5J6LEW6</accession>
<dbReference type="AlphaFoldDB" id="A0A5J6LEW6"/>
<sequence length="127" mass="14169">MKRKAAVWAAVRIFSIHGKNSLFSVQVYCKPGCISLFIEVKLQMTDPVSDYLGQLSYDQLCQVEKRIESIAKQKQSKYLAAVKQPQPDVNGSFKMPLSPGYNSTEQLAESLGLDISGLLKEAKAWSR</sequence>
<evidence type="ECO:0000313" key="1">
    <source>
        <dbReference type="EMBL" id="QEW06731.1"/>
    </source>
</evidence>
<gene>
    <name evidence="1" type="ORF">F5I99_09560</name>
</gene>
<reference evidence="1 2" key="1">
    <citation type="submission" date="2019-09" db="EMBL/GenBank/DDBJ databases">
        <title>Nitrincola iocasae sp. nov., a bacterium isolated from the sediment collected at a cold seep field in South China Sea.</title>
        <authorList>
            <person name="Zhang H."/>
            <person name="Wang H."/>
            <person name="Li C."/>
        </authorList>
    </citation>
    <scope>NUCLEOTIDE SEQUENCE [LARGE SCALE GENOMIC DNA]</scope>
    <source>
        <strain evidence="1 2">KXZD1103</strain>
    </source>
</reference>
<evidence type="ECO:0000313" key="2">
    <source>
        <dbReference type="Proteomes" id="UP000325606"/>
    </source>
</evidence>
<dbReference type="Proteomes" id="UP000325606">
    <property type="component" value="Chromosome"/>
</dbReference>